<dbReference type="Gene3D" id="3.40.50.2000">
    <property type="entry name" value="Glycogen Phosphorylase B"/>
    <property type="match status" value="2"/>
</dbReference>
<reference evidence="8 9" key="1">
    <citation type="submission" date="2016-12" db="EMBL/GenBank/DDBJ databases">
        <title>The draft genome sequence of Actinophytocola sp. 11-183.</title>
        <authorList>
            <person name="Wang W."/>
            <person name="Yuan L."/>
        </authorList>
    </citation>
    <scope>NUCLEOTIDE SEQUENCE [LARGE SCALE GENOMIC DNA]</scope>
    <source>
        <strain evidence="8 9">11-183</strain>
    </source>
</reference>
<dbReference type="SUPFAM" id="SSF53756">
    <property type="entry name" value="UDP-Glycosyltransferase/glycogen phosphorylase"/>
    <property type="match status" value="1"/>
</dbReference>
<gene>
    <name evidence="8" type="ORF">BU204_30750</name>
</gene>
<dbReference type="InterPro" id="IPR048284">
    <property type="entry name" value="EryCIII-like_N"/>
</dbReference>
<dbReference type="OrthoDB" id="5488434at2"/>
<dbReference type="STRING" id="1912961.BU204_30750"/>
<evidence type="ECO:0000256" key="3">
    <source>
        <dbReference type="ARBA" id="ARBA00022679"/>
    </source>
</evidence>
<dbReference type="CDD" id="cd03784">
    <property type="entry name" value="GT1_Gtf-like"/>
    <property type="match status" value="1"/>
</dbReference>
<keyword evidence="9" id="KW-1185">Reference proteome</keyword>
<keyword evidence="2" id="KW-0328">Glycosyltransferase</keyword>
<comment type="similarity">
    <text evidence="1">Belongs to the glycosyltransferase 28 family.</text>
</comment>
<evidence type="ECO:0000256" key="1">
    <source>
        <dbReference type="ARBA" id="ARBA00006962"/>
    </source>
</evidence>
<dbReference type="NCBIfam" id="TIGR04516">
    <property type="entry name" value="glycosyl_450act"/>
    <property type="match status" value="1"/>
</dbReference>
<dbReference type="InterPro" id="IPR030953">
    <property type="entry name" value="Glycosyl_450act"/>
</dbReference>
<evidence type="ECO:0000259" key="6">
    <source>
        <dbReference type="Pfam" id="PF06722"/>
    </source>
</evidence>
<dbReference type="PANTHER" id="PTHR48050:SF13">
    <property type="entry name" value="STEROL 3-BETA-GLUCOSYLTRANSFERASE UGT80A2"/>
    <property type="match status" value="1"/>
</dbReference>
<evidence type="ECO:0000259" key="7">
    <source>
        <dbReference type="Pfam" id="PF21036"/>
    </source>
</evidence>
<feature type="compositionally biased region" description="Low complexity" evidence="5">
    <location>
        <begin position="72"/>
        <end position="81"/>
    </location>
</feature>
<evidence type="ECO:0000256" key="4">
    <source>
        <dbReference type="ARBA" id="ARBA00023194"/>
    </source>
</evidence>
<dbReference type="Proteomes" id="UP000185596">
    <property type="component" value="Unassembled WGS sequence"/>
</dbReference>
<dbReference type="GO" id="GO:0017000">
    <property type="term" value="P:antibiotic biosynthetic process"/>
    <property type="evidence" value="ECO:0007669"/>
    <property type="project" value="UniProtKB-KW"/>
</dbReference>
<evidence type="ECO:0000256" key="2">
    <source>
        <dbReference type="ARBA" id="ARBA00022676"/>
    </source>
</evidence>
<name>A0A1Q8CAA0_9PSEU</name>
<dbReference type="PANTHER" id="PTHR48050">
    <property type="entry name" value="STEROL 3-BETA-GLUCOSYLTRANSFERASE"/>
    <property type="match status" value="1"/>
</dbReference>
<comment type="caution">
    <text evidence="8">The sequence shown here is derived from an EMBL/GenBank/DDBJ whole genome shotgun (WGS) entry which is preliminary data.</text>
</comment>
<feature type="domain" description="Erythromycin biosynthesis protein CIII-like N-terminal" evidence="7">
    <location>
        <begin position="22"/>
        <end position="260"/>
    </location>
</feature>
<organism evidence="8 9">
    <name type="scientific">Actinophytocola xanthii</name>
    <dbReference type="NCBI Taxonomy" id="1912961"/>
    <lineage>
        <taxon>Bacteria</taxon>
        <taxon>Bacillati</taxon>
        <taxon>Actinomycetota</taxon>
        <taxon>Actinomycetes</taxon>
        <taxon>Pseudonocardiales</taxon>
        <taxon>Pseudonocardiaceae</taxon>
    </lineage>
</organism>
<dbReference type="InterPro" id="IPR010610">
    <property type="entry name" value="EryCIII-like_C"/>
</dbReference>
<dbReference type="Pfam" id="PF21036">
    <property type="entry name" value="EryCIII-like_N"/>
    <property type="match status" value="1"/>
</dbReference>
<dbReference type="FunFam" id="3.40.50.2000:FF:000072">
    <property type="entry name" value="Glycosyl transferase"/>
    <property type="match status" value="1"/>
</dbReference>
<dbReference type="EMBL" id="MSIE01000069">
    <property type="protein sequence ID" value="OLF11301.1"/>
    <property type="molecule type" value="Genomic_DNA"/>
</dbReference>
<protein>
    <submittedName>
        <fullName evidence="8">Uncharacterized protein</fullName>
    </submittedName>
</protein>
<dbReference type="InterPro" id="IPR050426">
    <property type="entry name" value="Glycosyltransferase_28"/>
</dbReference>
<dbReference type="RefSeq" id="WP_075129289.1">
    <property type="nucleotide sequence ID" value="NZ_MSIE01000069.1"/>
</dbReference>
<evidence type="ECO:0000313" key="9">
    <source>
        <dbReference type="Proteomes" id="UP000185596"/>
    </source>
</evidence>
<feature type="domain" description="Erythromycin biosynthesis protein CIII-like C-terminal" evidence="6">
    <location>
        <begin position="276"/>
        <end position="425"/>
    </location>
</feature>
<dbReference type="GO" id="GO:0008194">
    <property type="term" value="F:UDP-glycosyltransferase activity"/>
    <property type="evidence" value="ECO:0007669"/>
    <property type="project" value="InterPro"/>
</dbReference>
<dbReference type="InterPro" id="IPR002213">
    <property type="entry name" value="UDP_glucos_trans"/>
</dbReference>
<accession>A0A1Q8CAA0</accession>
<evidence type="ECO:0000256" key="5">
    <source>
        <dbReference type="SAM" id="MobiDB-lite"/>
    </source>
</evidence>
<dbReference type="Pfam" id="PF06722">
    <property type="entry name" value="EryCIII-like_C"/>
    <property type="match status" value="1"/>
</dbReference>
<dbReference type="GO" id="GO:0016758">
    <property type="term" value="F:hexosyltransferase activity"/>
    <property type="evidence" value="ECO:0007669"/>
    <property type="project" value="UniProtKB-ARBA"/>
</dbReference>
<proteinExistence type="inferred from homology"/>
<sequence>MRVLFVTCLNRSQVYLMAPLAWAMRTAGHQVEFAAQPDLADAIADVGLTPAPVGRPMPGLKDDLAEAEPAEDPVAPAGDPASWEKPVQSGYGWGDPAGVFDHLVPEFFRLLTSDSFVEDLVEHARRWRPDLVIWNTLAFAGPVAARVTGAAHARMPWGVDALAQVRAGWRQAHAEQGANAPDDPMRTWLGPFLERHGAHFDEEMVLGQWTIDPAPAWVHHHPGAGVHYVPVRQIPFNGTATVPDWVREPPARRRVCLTLGVSHRESHGIEASADDLLEAVADLDAEVVATFSPKQLDALSAIPDNVRAVEFVPLSALLPTCSAVVHHGGTGTFATALASGVPQLVVPGTYWHEKWWGPVAQGNGLEARGAGVYVTDSDHLTPGLLREQLVRVLDDPSFARNAERLRVEQAAVPSPNEVVPLLERLTAEHRART</sequence>
<dbReference type="AlphaFoldDB" id="A0A1Q8CAA0"/>
<keyword evidence="3" id="KW-0808">Transferase</keyword>
<feature type="region of interest" description="Disordered" evidence="5">
    <location>
        <begin position="55"/>
        <end position="86"/>
    </location>
</feature>
<evidence type="ECO:0000313" key="8">
    <source>
        <dbReference type="EMBL" id="OLF11301.1"/>
    </source>
</evidence>
<keyword evidence="4" id="KW-0045">Antibiotic biosynthesis</keyword>